<feature type="transmembrane region" description="Helical" evidence="2">
    <location>
        <begin position="21"/>
        <end position="43"/>
    </location>
</feature>
<feature type="transmembrane region" description="Helical" evidence="2">
    <location>
        <begin position="139"/>
        <end position="160"/>
    </location>
</feature>
<keyword evidence="2" id="KW-1133">Transmembrane helix</keyword>
<evidence type="ECO:0000256" key="1">
    <source>
        <dbReference type="SAM" id="MobiDB-lite"/>
    </source>
</evidence>
<feature type="transmembrane region" description="Helical" evidence="2">
    <location>
        <begin position="95"/>
        <end position="119"/>
    </location>
</feature>
<keyword evidence="2" id="KW-0472">Membrane</keyword>
<sequence>MTSGDAYPTERKSTAVTWRNRAIITVATAVVLVITYFVLASFIPRWWAQQIGRTVHGSFTQGIWWGLVYGFVCTVVPLLLVLLAIRVWKRKGGKFLAGAAILGAVVVAIPNLMTLGIVLGGNNAAHAGERILDVDAPAFRGATLVGVIVAVVVFALVLALMGRRGLRRRKAAKAGTVPAEPTAPPAEPPLS</sequence>
<keyword evidence="4" id="KW-1185">Reference proteome</keyword>
<feature type="compositionally biased region" description="Pro residues" evidence="1">
    <location>
        <begin position="181"/>
        <end position="191"/>
    </location>
</feature>
<proteinExistence type="predicted"/>
<protein>
    <submittedName>
        <fullName evidence="3">Permease</fullName>
    </submittedName>
</protein>
<evidence type="ECO:0000313" key="4">
    <source>
        <dbReference type="Proteomes" id="UP001601444"/>
    </source>
</evidence>
<dbReference type="Proteomes" id="UP001601444">
    <property type="component" value="Unassembled WGS sequence"/>
</dbReference>
<keyword evidence="2" id="KW-0812">Transmembrane</keyword>
<reference evidence="3 4" key="1">
    <citation type="submission" date="2024-10" db="EMBL/GenBank/DDBJ databases">
        <title>The Natural Products Discovery Center: Release of the First 8490 Sequenced Strains for Exploring Actinobacteria Biosynthetic Diversity.</title>
        <authorList>
            <person name="Kalkreuter E."/>
            <person name="Kautsar S.A."/>
            <person name="Yang D."/>
            <person name="Bader C.D."/>
            <person name="Teijaro C.N."/>
            <person name="Fluegel L."/>
            <person name="Davis C.M."/>
            <person name="Simpson J.R."/>
            <person name="Lauterbach L."/>
            <person name="Steele A.D."/>
            <person name="Gui C."/>
            <person name="Meng S."/>
            <person name="Li G."/>
            <person name="Viehrig K."/>
            <person name="Ye F."/>
            <person name="Su P."/>
            <person name="Kiefer A.F."/>
            <person name="Nichols A."/>
            <person name="Cepeda A.J."/>
            <person name="Yan W."/>
            <person name="Fan B."/>
            <person name="Jiang Y."/>
            <person name="Adhikari A."/>
            <person name="Zheng C.-J."/>
            <person name="Schuster L."/>
            <person name="Cowan T.M."/>
            <person name="Smanski M.J."/>
            <person name="Chevrette M.G."/>
            <person name="De Carvalho L.P.S."/>
            <person name="Shen B."/>
        </authorList>
    </citation>
    <scope>NUCLEOTIDE SEQUENCE [LARGE SCALE GENOMIC DNA]</scope>
    <source>
        <strain evidence="3 4">NPDC004045</strain>
    </source>
</reference>
<accession>A0ABW6PXW7</accession>
<name>A0ABW6PXW7_9NOCA</name>
<organism evidence="3 4">
    <name type="scientific">Nocardia thailandica</name>
    <dbReference type="NCBI Taxonomy" id="257275"/>
    <lineage>
        <taxon>Bacteria</taxon>
        <taxon>Bacillati</taxon>
        <taxon>Actinomycetota</taxon>
        <taxon>Actinomycetes</taxon>
        <taxon>Mycobacteriales</taxon>
        <taxon>Nocardiaceae</taxon>
        <taxon>Nocardia</taxon>
    </lineage>
</organism>
<comment type="caution">
    <text evidence="3">The sequence shown here is derived from an EMBL/GenBank/DDBJ whole genome shotgun (WGS) entry which is preliminary data.</text>
</comment>
<evidence type="ECO:0000256" key="2">
    <source>
        <dbReference type="SAM" id="Phobius"/>
    </source>
</evidence>
<evidence type="ECO:0000313" key="3">
    <source>
        <dbReference type="EMBL" id="MFF0546990.1"/>
    </source>
</evidence>
<dbReference type="RefSeq" id="WP_387703163.1">
    <property type="nucleotide sequence ID" value="NZ_JBIAMX010000030.1"/>
</dbReference>
<gene>
    <name evidence="3" type="ORF">ACFYTF_29550</name>
</gene>
<dbReference type="EMBL" id="JBIAMX010000030">
    <property type="protein sequence ID" value="MFF0546990.1"/>
    <property type="molecule type" value="Genomic_DNA"/>
</dbReference>
<feature type="transmembrane region" description="Helical" evidence="2">
    <location>
        <begin position="63"/>
        <end position="83"/>
    </location>
</feature>
<feature type="region of interest" description="Disordered" evidence="1">
    <location>
        <begin position="172"/>
        <end position="191"/>
    </location>
</feature>